<comment type="caution">
    <text evidence="4">The sequence shown here is derived from an EMBL/GenBank/DDBJ whole genome shotgun (WGS) entry which is preliminary data.</text>
</comment>
<feature type="modified residue" description="4-aspartylphosphate" evidence="2">
    <location>
        <position position="60"/>
    </location>
</feature>
<dbReference type="SMART" id="SM00448">
    <property type="entry name" value="REC"/>
    <property type="match status" value="1"/>
</dbReference>
<dbReference type="InterPro" id="IPR011006">
    <property type="entry name" value="CheY-like_superfamily"/>
</dbReference>
<evidence type="ECO:0000313" key="4">
    <source>
        <dbReference type="EMBL" id="RKR00381.1"/>
    </source>
</evidence>
<reference evidence="4 5" key="1">
    <citation type="submission" date="2018-10" db="EMBL/GenBank/DDBJ databases">
        <title>Genomic Encyclopedia of Type Strains, Phase IV (KMG-IV): sequencing the most valuable type-strain genomes for metagenomic binning, comparative biology and taxonomic classification.</title>
        <authorList>
            <person name="Goeker M."/>
        </authorList>
    </citation>
    <scope>NUCLEOTIDE SEQUENCE [LARGE SCALE GENOMIC DNA]</scope>
    <source>
        <strain evidence="4 5">DSM 4734</strain>
    </source>
</reference>
<dbReference type="RefSeq" id="WP_075189014.1">
    <property type="nucleotide sequence ID" value="NZ_RBIM01000003.1"/>
</dbReference>
<gene>
    <name evidence="4" type="ORF">C7435_1589</name>
</gene>
<feature type="domain" description="Response regulatory" evidence="3">
    <location>
        <begin position="10"/>
        <end position="129"/>
    </location>
</feature>
<dbReference type="InterPro" id="IPR050595">
    <property type="entry name" value="Bact_response_regulator"/>
</dbReference>
<dbReference type="SUPFAM" id="SSF52172">
    <property type="entry name" value="CheY-like"/>
    <property type="match status" value="1"/>
</dbReference>
<evidence type="ECO:0000259" key="3">
    <source>
        <dbReference type="PROSITE" id="PS50110"/>
    </source>
</evidence>
<dbReference type="InterPro" id="IPR001789">
    <property type="entry name" value="Sig_transdc_resp-reg_receiver"/>
</dbReference>
<dbReference type="Pfam" id="PF00072">
    <property type="entry name" value="Response_reg"/>
    <property type="match status" value="1"/>
</dbReference>
<dbReference type="Gene3D" id="3.40.50.2300">
    <property type="match status" value="1"/>
</dbReference>
<sequence>MSKTPLAGMRILVVEDVTSIRSLIVKLLGRLGCEDVIEAADGETAWQHLKRVELDAMLLDYELESDDGVSIAWRVRSAKDLSNKDVPIILLTAHDEIRIVEAAAKAGIDAYLVKPVMPDRLGQRIRDAIKHRRNQLGLPPVSTEVSWDD</sequence>
<dbReference type="PANTHER" id="PTHR44591:SF3">
    <property type="entry name" value="RESPONSE REGULATORY DOMAIN-CONTAINING PROTEIN"/>
    <property type="match status" value="1"/>
</dbReference>
<dbReference type="EMBL" id="RBIM01000003">
    <property type="protein sequence ID" value="RKR00381.1"/>
    <property type="molecule type" value="Genomic_DNA"/>
</dbReference>
<dbReference type="PANTHER" id="PTHR44591">
    <property type="entry name" value="STRESS RESPONSE REGULATOR PROTEIN 1"/>
    <property type="match status" value="1"/>
</dbReference>
<dbReference type="AlphaFoldDB" id="A0A495DDL1"/>
<evidence type="ECO:0000256" key="1">
    <source>
        <dbReference type="ARBA" id="ARBA00022553"/>
    </source>
</evidence>
<organism evidence="4 5">
    <name type="scientific">Maricaulis maris</name>
    <dbReference type="NCBI Taxonomy" id="74318"/>
    <lineage>
        <taxon>Bacteria</taxon>
        <taxon>Pseudomonadati</taxon>
        <taxon>Pseudomonadota</taxon>
        <taxon>Alphaproteobacteria</taxon>
        <taxon>Maricaulales</taxon>
        <taxon>Maricaulaceae</taxon>
        <taxon>Maricaulis</taxon>
    </lineage>
</organism>
<proteinExistence type="predicted"/>
<keyword evidence="1 2" id="KW-0597">Phosphoprotein</keyword>
<dbReference type="GO" id="GO:0000160">
    <property type="term" value="P:phosphorelay signal transduction system"/>
    <property type="evidence" value="ECO:0007669"/>
    <property type="project" value="InterPro"/>
</dbReference>
<evidence type="ECO:0000256" key="2">
    <source>
        <dbReference type="PROSITE-ProRule" id="PRU00169"/>
    </source>
</evidence>
<evidence type="ECO:0000313" key="5">
    <source>
        <dbReference type="Proteomes" id="UP000273675"/>
    </source>
</evidence>
<dbReference type="OrthoDB" id="7326651at2"/>
<name>A0A495DDL1_9PROT</name>
<dbReference type="PROSITE" id="PS50110">
    <property type="entry name" value="RESPONSE_REGULATORY"/>
    <property type="match status" value="1"/>
</dbReference>
<dbReference type="Proteomes" id="UP000273675">
    <property type="component" value="Unassembled WGS sequence"/>
</dbReference>
<accession>A0A495DDL1</accession>
<protein>
    <submittedName>
        <fullName evidence="4">Two-component system chemotaxis response regulator CheY</fullName>
    </submittedName>
</protein>